<proteinExistence type="predicted"/>
<reference evidence="1 2" key="1">
    <citation type="submission" date="2021-06" db="EMBL/GenBank/DDBJ databases">
        <authorList>
            <person name="Sun Q."/>
            <person name="Li D."/>
        </authorList>
    </citation>
    <scope>NUCLEOTIDE SEQUENCE [LARGE SCALE GENOMIC DNA]</scope>
    <source>
        <strain evidence="1 2">MSJd-7</strain>
    </source>
</reference>
<accession>A0ABS6ESX3</accession>
<keyword evidence="1" id="KW-0012">Acyltransferase</keyword>
<dbReference type="EMBL" id="JAHLQI010000002">
    <property type="protein sequence ID" value="MBU5490226.1"/>
    <property type="molecule type" value="Genomic_DNA"/>
</dbReference>
<evidence type="ECO:0000313" key="2">
    <source>
        <dbReference type="Proteomes" id="UP000783588"/>
    </source>
</evidence>
<gene>
    <name evidence="1" type="ORF">KQI75_06260</name>
</gene>
<evidence type="ECO:0000313" key="1">
    <source>
        <dbReference type="EMBL" id="MBU5490226.1"/>
    </source>
</evidence>
<dbReference type="CDD" id="cd04647">
    <property type="entry name" value="LbH_MAT_like"/>
    <property type="match status" value="1"/>
</dbReference>
<dbReference type="Proteomes" id="UP000783588">
    <property type="component" value="Unassembled WGS sequence"/>
</dbReference>
<organism evidence="1 2">
    <name type="scientific">Butyricicoccus intestinisimiae</name>
    <dbReference type="NCBI Taxonomy" id="2841509"/>
    <lineage>
        <taxon>Bacteria</taxon>
        <taxon>Bacillati</taxon>
        <taxon>Bacillota</taxon>
        <taxon>Clostridia</taxon>
        <taxon>Eubacteriales</taxon>
        <taxon>Butyricicoccaceae</taxon>
        <taxon>Butyricicoccus</taxon>
    </lineage>
</organism>
<dbReference type="PANTHER" id="PTHR23416">
    <property type="entry name" value="SIALIC ACID SYNTHASE-RELATED"/>
    <property type="match status" value="1"/>
</dbReference>
<name>A0ABS6ESX3_9FIRM</name>
<dbReference type="InterPro" id="IPR051159">
    <property type="entry name" value="Hexapeptide_acetyltransf"/>
</dbReference>
<keyword evidence="1" id="KW-0808">Transferase</keyword>
<dbReference type="RefSeq" id="WP_216469864.1">
    <property type="nucleotide sequence ID" value="NZ_JAHLQI010000002.1"/>
</dbReference>
<dbReference type="InterPro" id="IPR001451">
    <property type="entry name" value="Hexapep"/>
</dbReference>
<dbReference type="Pfam" id="PF00132">
    <property type="entry name" value="Hexapep"/>
    <property type="match status" value="1"/>
</dbReference>
<comment type="caution">
    <text evidence="1">The sequence shown here is derived from an EMBL/GenBank/DDBJ whole genome shotgun (WGS) entry which is preliminary data.</text>
</comment>
<sequence>MIFKDIIKRFVLGGETSPEKATMDYCFAHGFTAGKNFSYNSGYPIDANWPWLISVGNDVTLSSNVRILAHDASTVKVGAHTKIGIVKIGNNVFIGADSIVLCNTRIGDNVIIGAGSVVTHDIPSNSVYAGSPAKFVCSFSEFQEKHLRNLKTKPYFDKYRWDEWANASEKERREMRRKLEFTEGYV</sequence>
<keyword evidence="2" id="KW-1185">Reference proteome</keyword>
<dbReference type="GO" id="GO:0016746">
    <property type="term" value="F:acyltransferase activity"/>
    <property type="evidence" value="ECO:0007669"/>
    <property type="project" value="UniProtKB-KW"/>
</dbReference>
<protein>
    <submittedName>
        <fullName evidence="1">Acyltransferase</fullName>
    </submittedName>
</protein>